<name>A0A516PXL6_9ACTN</name>
<organism evidence="14 15">
    <name type="scientific">Microlunatus elymi</name>
    <dbReference type="NCBI Taxonomy" id="2596828"/>
    <lineage>
        <taxon>Bacteria</taxon>
        <taxon>Bacillati</taxon>
        <taxon>Actinomycetota</taxon>
        <taxon>Actinomycetes</taxon>
        <taxon>Propionibacteriales</taxon>
        <taxon>Propionibacteriaceae</taxon>
        <taxon>Microlunatus</taxon>
    </lineage>
</organism>
<dbReference type="AlphaFoldDB" id="A0A516PXL6"/>
<feature type="transmembrane region" description="Helical" evidence="9">
    <location>
        <begin position="412"/>
        <end position="436"/>
    </location>
</feature>
<feature type="transmembrane region" description="Helical" evidence="9">
    <location>
        <begin position="164"/>
        <end position="187"/>
    </location>
</feature>
<feature type="transmembrane region" description="Helical" evidence="9">
    <location>
        <begin position="617"/>
        <end position="634"/>
    </location>
</feature>
<feature type="transmembrane region" description="Helical" evidence="9">
    <location>
        <begin position="473"/>
        <end position="494"/>
    </location>
</feature>
<feature type="transmembrane region" description="Helical" evidence="9">
    <location>
        <begin position="369"/>
        <end position="392"/>
    </location>
</feature>
<dbReference type="PANTHER" id="PTHR43373">
    <property type="entry name" value="NA(+)/H(+) ANTIPORTER SUBUNIT"/>
    <property type="match status" value="1"/>
</dbReference>
<feature type="domain" description="MrpA C-terminal/MbhD" evidence="12">
    <location>
        <begin position="625"/>
        <end position="689"/>
    </location>
</feature>
<feature type="transmembrane region" description="Helical" evidence="9">
    <location>
        <begin position="666"/>
        <end position="685"/>
    </location>
</feature>
<feature type="region of interest" description="Disordered" evidence="8">
    <location>
        <begin position="968"/>
        <end position="1000"/>
    </location>
</feature>
<comment type="subcellular location">
    <subcellularLocation>
        <location evidence="1">Cell membrane</location>
        <topology evidence="1">Multi-pass membrane protein</topology>
    </subcellularLocation>
    <subcellularLocation>
        <location evidence="7">Membrane</location>
        <topology evidence="7">Multi-pass membrane protein</topology>
    </subcellularLocation>
</comment>
<feature type="transmembrane region" description="Helical" evidence="9">
    <location>
        <begin position="135"/>
        <end position="152"/>
    </location>
</feature>
<feature type="domain" description="Na+/H+ antiporter MnhB subunit-related protein" evidence="11">
    <location>
        <begin position="831"/>
        <end position="954"/>
    </location>
</feature>
<dbReference type="NCBIfam" id="NF009284">
    <property type="entry name" value="PRK12644.1"/>
    <property type="match status" value="1"/>
</dbReference>
<dbReference type="InterPro" id="IPR046806">
    <property type="entry name" value="MrpA_C/MbhE"/>
</dbReference>
<dbReference type="PRINTS" id="PR01434">
    <property type="entry name" value="NADHDHGNASE5"/>
</dbReference>
<dbReference type="InterPro" id="IPR050616">
    <property type="entry name" value="CPA3_Na-H_Antiporter_A"/>
</dbReference>
<accession>A0A516PXL6</accession>
<sequence length="1000" mass="105398">MLLLIAVHFGVAVFTPLLARWLRQRAFFVLALPPLITFCWLLGQSPVIMAGRTVFEQVTWIKTLDIEVTISIGTLEWILGLIVSGIGTLVLLYCRWYFDHSTKSAEPNGIPVRTAAILLAFAGAMLGLVCSDDLIMTYVFWELTTIFSYLLIGHNPASDANRRAAMTALIVTTFGGLAMLVGLLMLGHSAGTYQLRELLAHPPTGTAVTIAVALILVGAVSKSALVPFHFWLPGAMAAPTPVSAYLHAAAMVKAGAYLVALLAPAFAGTALWRPILLTLGPLTMLLGGWRALRQHDIKLLLAYGTVSQLGFMITIIGIGTQSAALAGCAVLVGHALFKSALFMIVGIVDHQAGTRDLRRLSGIGRQMPVLAIVAILAAASMAGIPPTFGFVAKEAGLGALLGLADGGDGTGLPSSVGVIVLIAIVAGSVLTVAYSARFIWGAFATKKIVEPGDASGVATAAPATAFRVPSLGFWLMPAIPAVLGLGFGFLAEPISHLIDGYARTLPVGEPGELVLWHGFTPQLGLSVLAIAFGLAIFADRRRFAALQASLPHLGDAETAYAKIMRGVDRTAVEVTALAQRGSLPVYLGTIALVVVLFPGSALVLLGTWPQQWDWYDYPAQPVVGALIITAAVLSGKARGRMKAILLVGVTGYGVAFLFLLQGAPDLALTQVLVETVTLIVLTLVLRKLGPYFSDRPLKSSRWWRLLLALGVGAVASLAGWVAISGRTAEPVSRAYAKYAYEFGYGKNIVNVTLVDTRAWDTLGEISVLMVAATGVASLIFLSTRNPGAQRPQRAGGPSAEQVGRAGGPAAAQRLTWLRGDQSLSPFSRSIIFEVMTRLLFPVMILCSLYLLLTGHNAPGGGFAAGLITGLALAIRYLAGGAGELAEAAPIDAGKLLGGGLVISVLSAVAPMPFGGRILESYAVDLHLWLLGDIHLVTSVFFDIGVYLVVVGVMLDLIRSLGAGIDRQAREHRAPGQRPAAWVTETPDAGRTRNTGRRGSR</sequence>
<feature type="transmembrane region" description="Helical" evidence="9">
    <location>
        <begin position="895"/>
        <end position="913"/>
    </location>
</feature>
<feature type="transmembrane region" description="Helical" evidence="9">
    <location>
        <begin position="705"/>
        <end position="723"/>
    </location>
</feature>
<dbReference type="InterPro" id="IPR001750">
    <property type="entry name" value="ND/Mrp_TM"/>
</dbReference>
<dbReference type="InterPro" id="IPR007182">
    <property type="entry name" value="MnhB"/>
</dbReference>
<feature type="transmembrane region" description="Helical" evidence="9">
    <location>
        <begin position="299"/>
        <end position="318"/>
    </location>
</feature>
<dbReference type="PANTHER" id="PTHR43373:SF1">
    <property type="entry name" value="NA(+)_H(+) ANTIPORTER SUBUNIT A"/>
    <property type="match status" value="1"/>
</dbReference>
<dbReference type="GO" id="GO:0005886">
    <property type="term" value="C:plasma membrane"/>
    <property type="evidence" value="ECO:0007669"/>
    <property type="project" value="UniProtKB-SubCell"/>
</dbReference>
<dbReference type="OrthoDB" id="9811798at2"/>
<dbReference type="Pfam" id="PF13244">
    <property type="entry name" value="MbhD"/>
    <property type="match status" value="1"/>
</dbReference>
<dbReference type="EMBL" id="CP041692">
    <property type="protein sequence ID" value="QDP95929.1"/>
    <property type="molecule type" value="Genomic_DNA"/>
</dbReference>
<proteinExistence type="predicted"/>
<evidence type="ECO:0000256" key="4">
    <source>
        <dbReference type="ARBA" id="ARBA00022692"/>
    </source>
</evidence>
<feature type="transmembrane region" description="Helical" evidence="9">
    <location>
        <begin position="207"/>
        <end position="232"/>
    </location>
</feature>
<dbReference type="KEGG" id="mik:FOE78_08475"/>
<keyword evidence="15" id="KW-1185">Reference proteome</keyword>
<feature type="transmembrane region" description="Helical" evidence="9">
    <location>
        <begin position="585"/>
        <end position="605"/>
    </location>
</feature>
<dbReference type="Pfam" id="PF00361">
    <property type="entry name" value="Proton_antipo_M"/>
    <property type="match status" value="1"/>
</dbReference>
<evidence type="ECO:0000259" key="13">
    <source>
        <dbReference type="Pfam" id="PF20501"/>
    </source>
</evidence>
<feature type="transmembrane region" description="Helical" evidence="9">
    <location>
        <begin position="765"/>
        <end position="783"/>
    </location>
</feature>
<keyword evidence="5 9" id="KW-1133">Transmembrane helix</keyword>
<feature type="transmembrane region" description="Helical" evidence="9">
    <location>
        <begin position="77"/>
        <end position="98"/>
    </location>
</feature>
<evidence type="ECO:0000256" key="1">
    <source>
        <dbReference type="ARBA" id="ARBA00004651"/>
    </source>
</evidence>
<feature type="domain" description="MrpA C-terminal/MbhE" evidence="13">
    <location>
        <begin position="704"/>
        <end position="779"/>
    </location>
</feature>
<evidence type="ECO:0000259" key="10">
    <source>
        <dbReference type="Pfam" id="PF00361"/>
    </source>
</evidence>
<evidence type="ECO:0000256" key="3">
    <source>
        <dbReference type="ARBA" id="ARBA00022475"/>
    </source>
</evidence>
<feature type="transmembrane region" description="Helical" evidence="9">
    <location>
        <begin position="110"/>
        <end position="129"/>
    </location>
</feature>
<evidence type="ECO:0000256" key="5">
    <source>
        <dbReference type="ARBA" id="ARBA00022989"/>
    </source>
</evidence>
<evidence type="ECO:0000256" key="2">
    <source>
        <dbReference type="ARBA" id="ARBA00022448"/>
    </source>
</evidence>
<feature type="transmembrane region" description="Helical" evidence="9">
    <location>
        <begin position="643"/>
        <end position="660"/>
    </location>
</feature>
<feature type="transmembrane region" description="Helical" evidence="9">
    <location>
        <begin position="857"/>
        <end position="874"/>
    </location>
</feature>
<dbReference type="Proteomes" id="UP000319263">
    <property type="component" value="Chromosome"/>
</dbReference>
<protein>
    <submittedName>
        <fullName evidence="14">Na+/H+ antiporter subunit A</fullName>
    </submittedName>
</protein>
<dbReference type="Pfam" id="PF20501">
    <property type="entry name" value="MbhE"/>
    <property type="match status" value="1"/>
</dbReference>
<evidence type="ECO:0000256" key="7">
    <source>
        <dbReference type="RuleBase" id="RU000320"/>
    </source>
</evidence>
<feature type="transmembrane region" description="Helical" evidence="9">
    <location>
        <begin position="324"/>
        <end position="348"/>
    </location>
</feature>
<dbReference type="InterPro" id="IPR025383">
    <property type="entry name" value="MrpA_C/MbhD"/>
</dbReference>
<keyword evidence="3" id="KW-1003">Cell membrane</keyword>
<evidence type="ECO:0000259" key="12">
    <source>
        <dbReference type="Pfam" id="PF13244"/>
    </source>
</evidence>
<gene>
    <name evidence="14" type="ORF">FOE78_08475</name>
</gene>
<evidence type="ECO:0000256" key="6">
    <source>
        <dbReference type="ARBA" id="ARBA00023136"/>
    </source>
</evidence>
<reference evidence="14 15" key="1">
    <citation type="submission" date="2019-07" db="EMBL/GenBank/DDBJ databases">
        <title>Microlunatus dokdonensis sp. nov. isolated from the rhizospheric soil of the wild plant Elymus tsukushiensis.</title>
        <authorList>
            <person name="Ghim S.-Y."/>
            <person name="Hwang Y.-J."/>
            <person name="Son J.-S."/>
            <person name="Shin J.-H."/>
        </authorList>
    </citation>
    <scope>NUCLEOTIDE SEQUENCE [LARGE SCALE GENOMIC DNA]</scope>
    <source>
        <strain evidence="14 15">KUDC0627</strain>
    </source>
</reference>
<keyword evidence="2" id="KW-0813">Transport</keyword>
<evidence type="ECO:0000259" key="11">
    <source>
        <dbReference type="Pfam" id="PF04039"/>
    </source>
</evidence>
<evidence type="ECO:0000256" key="8">
    <source>
        <dbReference type="SAM" id="MobiDB-lite"/>
    </source>
</evidence>
<keyword evidence="4 7" id="KW-0812">Transmembrane</keyword>
<dbReference type="Pfam" id="PF04039">
    <property type="entry name" value="MnhB"/>
    <property type="match status" value="1"/>
</dbReference>
<dbReference type="RefSeq" id="WP_143985895.1">
    <property type="nucleotide sequence ID" value="NZ_CP041692.1"/>
</dbReference>
<feature type="transmembrane region" description="Helical" evidence="9">
    <location>
        <begin position="271"/>
        <end position="292"/>
    </location>
</feature>
<feature type="transmembrane region" description="Helical" evidence="9">
    <location>
        <begin position="514"/>
        <end position="537"/>
    </location>
</feature>
<feature type="transmembrane region" description="Helical" evidence="9">
    <location>
        <begin position="830"/>
        <end position="851"/>
    </location>
</feature>
<evidence type="ECO:0000313" key="15">
    <source>
        <dbReference type="Proteomes" id="UP000319263"/>
    </source>
</evidence>
<feature type="region of interest" description="Disordered" evidence="8">
    <location>
        <begin position="786"/>
        <end position="805"/>
    </location>
</feature>
<evidence type="ECO:0000256" key="9">
    <source>
        <dbReference type="SAM" id="Phobius"/>
    </source>
</evidence>
<feature type="domain" description="NADH:quinone oxidoreductase/Mrp antiporter transmembrane" evidence="10">
    <location>
        <begin position="131"/>
        <end position="399"/>
    </location>
</feature>
<keyword evidence="6 9" id="KW-0472">Membrane</keyword>
<feature type="transmembrane region" description="Helical" evidence="9">
    <location>
        <begin position="933"/>
        <end position="957"/>
    </location>
</feature>
<evidence type="ECO:0000313" key="14">
    <source>
        <dbReference type="EMBL" id="QDP95929.1"/>
    </source>
</evidence>